<protein>
    <submittedName>
        <fullName evidence="9">MFS transporter</fullName>
    </submittedName>
</protein>
<evidence type="ECO:0000256" key="3">
    <source>
        <dbReference type="ARBA" id="ARBA00022475"/>
    </source>
</evidence>
<dbReference type="PANTHER" id="PTHR43124:SF3">
    <property type="entry name" value="CHLORAMPHENICOL EFFLUX PUMP RV0191"/>
    <property type="match status" value="1"/>
</dbReference>
<feature type="transmembrane region" description="Helical" evidence="7">
    <location>
        <begin position="164"/>
        <end position="184"/>
    </location>
</feature>
<evidence type="ECO:0000256" key="5">
    <source>
        <dbReference type="ARBA" id="ARBA00022989"/>
    </source>
</evidence>
<feature type="transmembrane region" description="Helical" evidence="7">
    <location>
        <begin position="246"/>
        <end position="266"/>
    </location>
</feature>
<evidence type="ECO:0000313" key="10">
    <source>
        <dbReference type="Proteomes" id="UP000707477"/>
    </source>
</evidence>
<dbReference type="Pfam" id="PF07690">
    <property type="entry name" value="MFS_1"/>
    <property type="match status" value="2"/>
</dbReference>
<dbReference type="PANTHER" id="PTHR43124">
    <property type="entry name" value="PURINE EFFLUX PUMP PBUE"/>
    <property type="match status" value="1"/>
</dbReference>
<dbReference type="Gene3D" id="1.20.1250.20">
    <property type="entry name" value="MFS general substrate transporter like domains"/>
    <property type="match status" value="1"/>
</dbReference>
<keyword evidence="4 7" id="KW-0812">Transmembrane</keyword>
<evidence type="ECO:0000256" key="1">
    <source>
        <dbReference type="ARBA" id="ARBA00004651"/>
    </source>
</evidence>
<gene>
    <name evidence="9" type="ORF">HEQ44_11730</name>
</gene>
<feature type="transmembrane region" description="Helical" evidence="7">
    <location>
        <begin position="133"/>
        <end position="152"/>
    </location>
</feature>
<feature type="transmembrane region" description="Helical" evidence="7">
    <location>
        <begin position="338"/>
        <end position="355"/>
    </location>
</feature>
<comment type="caution">
    <text evidence="9">The sequence shown here is derived from an EMBL/GenBank/DDBJ whole genome shotgun (WGS) entry which is preliminary data.</text>
</comment>
<feature type="transmembrane region" description="Helical" evidence="7">
    <location>
        <begin position="298"/>
        <end position="326"/>
    </location>
</feature>
<dbReference type="EMBL" id="JAAVSD010000066">
    <property type="protein sequence ID" value="NLR30818.1"/>
    <property type="molecule type" value="Genomic_DNA"/>
</dbReference>
<comment type="subcellular location">
    <subcellularLocation>
        <location evidence="1">Cell membrane</location>
        <topology evidence="1">Multi-pass membrane protein</topology>
    </subcellularLocation>
</comment>
<name>A0ABX1L963_9LACO</name>
<dbReference type="SUPFAM" id="SSF103473">
    <property type="entry name" value="MFS general substrate transporter"/>
    <property type="match status" value="1"/>
</dbReference>
<feature type="transmembrane region" description="Helical" evidence="7">
    <location>
        <begin position="76"/>
        <end position="96"/>
    </location>
</feature>
<keyword evidence="6 7" id="KW-0472">Membrane</keyword>
<dbReference type="InterPro" id="IPR036259">
    <property type="entry name" value="MFS_trans_sf"/>
</dbReference>
<keyword evidence="5 7" id="KW-1133">Transmembrane helix</keyword>
<evidence type="ECO:0000259" key="8">
    <source>
        <dbReference type="PROSITE" id="PS50850"/>
    </source>
</evidence>
<feature type="transmembrane region" description="Helical" evidence="7">
    <location>
        <begin position="211"/>
        <end position="234"/>
    </location>
</feature>
<feature type="transmembrane region" description="Helical" evidence="7">
    <location>
        <begin position="102"/>
        <end position="121"/>
    </location>
</feature>
<evidence type="ECO:0000313" key="9">
    <source>
        <dbReference type="EMBL" id="NLR30818.1"/>
    </source>
</evidence>
<feature type="transmembrane region" description="Helical" evidence="7">
    <location>
        <begin position="361"/>
        <end position="379"/>
    </location>
</feature>
<feature type="transmembrane region" description="Helical" evidence="7">
    <location>
        <begin position="41"/>
        <end position="64"/>
    </location>
</feature>
<evidence type="ECO:0000256" key="2">
    <source>
        <dbReference type="ARBA" id="ARBA00022448"/>
    </source>
</evidence>
<feature type="domain" description="Major facilitator superfamily (MFS) profile" evidence="8">
    <location>
        <begin position="10"/>
        <end position="383"/>
    </location>
</feature>
<accession>A0ABX1L963</accession>
<keyword evidence="3" id="KW-1003">Cell membrane</keyword>
<sequence>MKDSMKNGWLVLGLFLIVFVIGADSFIISPLLPVLAQSYHASITMVALSVTIYAICYAIGSPLLGPLGDRFPKRRLLLVGVVIFFVGGVACVWAPTVGWFNIGRAVAGIGAATTLPNVWALIGQMFHGKQLNLIMGITMAALSLSIALGVPMGTELAQLVNWRLAFVVSVGLTLLAGGILYRVIPRRALVMNKVDYWQSYDQIGRSLKAKLALLITLTWMLGFYVVYTFLGTFITRQFHLNTGQTGLVFVAYGLSNFVASFFGGVVMTKFGKLATVQLSGVLSAVAMAGLLAGQQSLLAIIGSLIVLAIVQGLGVTALNTIIVNLLPLQRATMMASNSAILYLGLTVSSSVGGWAYPRVGFFGITLAAMGVLLIAVGLARRLRKWL</sequence>
<dbReference type="InterPro" id="IPR020846">
    <property type="entry name" value="MFS_dom"/>
</dbReference>
<evidence type="ECO:0000256" key="6">
    <source>
        <dbReference type="ARBA" id="ARBA00023136"/>
    </source>
</evidence>
<dbReference type="InterPro" id="IPR011701">
    <property type="entry name" value="MFS"/>
</dbReference>
<dbReference type="PROSITE" id="PS50850">
    <property type="entry name" value="MFS"/>
    <property type="match status" value="1"/>
</dbReference>
<evidence type="ECO:0000256" key="4">
    <source>
        <dbReference type="ARBA" id="ARBA00022692"/>
    </source>
</evidence>
<dbReference type="RefSeq" id="WP_168850654.1">
    <property type="nucleotide sequence ID" value="NZ_JAAVSD010000066.1"/>
</dbReference>
<evidence type="ECO:0000256" key="7">
    <source>
        <dbReference type="SAM" id="Phobius"/>
    </source>
</evidence>
<dbReference type="InterPro" id="IPR050189">
    <property type="entry name" value="MFS_Efflux_Transporters"/>
</dbReference>
<keyword evidence="2" id="KW-0813">Transport</keyword>
<dbReference type="CDD" id="cd17324">
    <property type="entry name" value="MFS_NepI_like"/>
    <property type="match status" value="1"/>
</dbReference>
<feature type="transmembrane region" description="Helical" evidence="7">
    <location>
        <begin position="273"/>
        <end position="292"/>
    </location>
</feature>
<organism evidence="9 10">
    <name type="scientific">Levilactobacillus tujiorum</name>
    <dbReference type="NCBI Taxonomy" id="2912243"/>
    <lineage>
        <taxon>Bacteria</taxon>
        <taxon>Bacillati</taxon>
        <taxon>Bacillota</taxon>
        <taxon>Bacilli</taxon>
        <taxon>Lactobacillales</taxon>
        <taxon>Lactobacillaceae</taxon>
        <taxon>Levilactobacillus</taxon>
    </lineage>
</organism>
<keyword evidence="10" id="KW-1185">Reference proteome</keyword>
<reference evidence="9 10" key="1">
    <citation type="submission" date="2020-03" db="EMBL/GenBank/DDBJ databases">
        <authorList>
            <person name="Zhang Z."/>
            <person name="Guo Z."/>
            <person name="Hou Q."/>
            <person name="Shen X."/>
        </authorList>
    </citation>
    <scope>NUCLEOTIDE SEQUENCE [LARGE SCALE GENOMIC DNA]</scope>
    <source>
        <strain evidence="9 10">HBUAS51329</strain>
    </source>
</reference>
<dbReference type="Proteomes" id="UP000707477">
    <property type="component" value="Unassembled WGS sequence"/>
</dbReference>
<proteinExistence type="predicted"/>